<comment type="caution">
    <text evidence="1">The sequence shown here is derived from an EMBL/GenBank/DDBJ whole genome shotgun (WGS) entry which is preliminary data.</text>
</comment>
<protein>
    <submittedName>
        <fullName evidence="1">Uncharacterized protein</fullName>
    </submittedName>
</protein>
<dbReference type="OrthoDB" id="10433886at2759"/>
<evidence type="ECO:0000313" key="2">
    <source>
        <dbReference type="Proteomes" id="UP000094819"/>
    </source>
</evidence>
<organism evidence="1 2">
    <name type="scientific">Cryptococcus wingfieldii CBS 7118</name>
    <dbReference type="NCBI Taxonomy" id="1295528"/>
    <lineage>
        <taxon>Eukaryota</taxon>
        <taxon>Fungi</taxon>
        <taxon>Dikarya</taxon>
        <taxon>Basidiomycota</taxon>
        <taxon>Agaricomycotina</taxon>
        <taxon>Tremellomycetes</taxon>
        <taxon>Tremellales</taxon>
        <taxon>Cryptococcaceae</taxon>
        <taxon>Cryptococcus</taxon>
    </lineage>
</organism>
<sequence length="125" mass="13963">MSSDYATERSSVPTHVSRIVETFFSKLDANTMFKEDDREILDNSRDSMSEDLRHAVTIALETEIRKMEEQGEPVGDMSQLTFMPNMIAPVDVDEVLMVGSIQGEGWSGNGELFNVPREDTTATAE</sequence>
<dbReference type="EMBL" id="AWGH01000019">
    <property type="protein sequence ID" value="ODN91329.1"/>
    <property type="molecule type" value="Genomic_DNA"/>
</dbReference>
<accession>A0A1E3IRW9</accession>
<gene>
    <name evidence="1" type="ORF">L198_05840</name>
</gene>
<keyword evidence="2" id="KW-1185">Reference proteome</keyword>
<evidence type="ECO:0000313" key="1">
    <source>
        <dbReference type="EMBL" id="ODN91329.1"/>
    </source>
</evidence>
<dbReference type="RefSeq" id="XP_019029955.1">
    <property type="nucleotide sequence ID" value="XM_019177916.1"/>
</dbReference>
<reference evidence="1 2" key="1">
    <citation type="submission" date="2016-06" db="EMBL/GenBank/DDBJ databases">
        <title>Evolution of pathogenesis and genome organization in the Tremellales.</title>
        <authorList>
            <person name="Cuomo C."/>
            <person name="Litvintseva A."/>
            <person name="Heitman J."/>
            <person name="Chen Y."/>
            <person name="Sun S."/>
            <person name="Springer D."/>
            <person name="Dromer F."/>
            <person name="Young S."/>
            <person name="Zeng Q."/>
            <person name="Chapman S."/>
            <person name="Gujja S."/>
            <person name="Saif S."/>
            <person name="Birren B."/>
        </authorList>
    </citation>
    <scope>NUCLEOTIDE SEQUENCE [LARGE SCALE GENOMIC DNA]</scope>
    <source>
        <strain evidence="1 2">CBS 7118</strain>
    </source>
</reference>
<name>A0A1E3IRW9_9TREE</name>
<dbReference type="Proteomes" id="UP000094819">
    <property type="component" value="Unassembled WGS sequence"/>
</dbReference>
<proteinExistence type="predicted"/>
<dbReference type="GeneID" id="30195052"/>
<dbReference type="AlphaFoldDB" id="A0A1E3IRW9"/>